<comment type="caution">
    <text evidence="1">The sequence shown here is derived from an EMBL/GenBank/DDBJ whole genome shotgun (WGS) entry which is preliminary data.</text>
</comment>
<protein>
    <submittedName>
        <fullName evidence="1">Uncharacterized protein</fullName>
    </submittedName>
</protein>
<gene>
    <name evidence="1" type="ORF">R1flu_009328</name>
</gene>
<reference evidence="1 2" key="1">
    <citation type="submission" date="2024-09" db="EMBL/GenBank/DDBJ databases">
        <title>Chromosome-scale assembly of Riccia fluitans.</title>
        <authorList>
            <person name="Paukszto L."/>
            <person name="Sawicki J."/>
            <person name="Karawczyk K."/>
            <person name="Piernik-Szablinska J."/>
            <person name="Szczecinska M."/>
            <person name="Mazdziarz M."/>
        </authorList>
    </citation>
    <scope>NUCLEOTIDE SEQUENCE [LARGE SCALE GENOMIC DNA]</scope>
    <source>
        <strain evidence="1">Rf_01</strain>
        <tissue evidence="1">Aerial parts of the thallus</tissue>
    </source>
</reference>
<dbReference type="Pfam" id="PF10604">
    <property type="entry name" value="Polyketide_cyc2"/>
    <property type="match status" value="1"/>
</dbReference>
<dbReference type="Gene3D" id="3.30.530.20">
    <property type="match status" value="1"/>
</dbReference>
<dbReference type="EMBL" id="JBHFFA010000002">
    <property type="protein sequence ID" value="KAL2641741.1"/>
    <property type="molecule type" value="Genomic_DNA"/>
</dbReference>
<accession>A0ABD1Z1T1</accession>
<dbReference type="InterPro" id="IPR019587">
    <property type="entry name" value="Polyketide_cyclase/dehydratase"/>
</dbReference>
<dbReference type="InterPro" id="IPR053249">
    <property type="entry name" value="LFS"/>
</dbReference>
<dbReference type="AlphaFoldDB" id="A0ABD1Z1T1"/>
<dbReference type="PANTHER" id="PTHR33789">
    <property type="entry name" value="LACHRYMATORY-FACTOR SYNTHASE"/>
    <property type="match status" value="1"/>
</dbReference>
<organism evidence="1 2">
    <name type="scientific">Riccia fluitans</name>
    <dbReference type="NCBI Taxonomy" id="41844"/>
    <lineage>
        <taxon>Eukaryota</taxon>
        <taxon>Viridiplantae</taxon>
        <taxon>Streptophyta</taxon>
        <taxon>Embryophyta</taxon>
        <taxon>Marchantiophyta</taxon>
        <taxon>Marchantiopsida</taxon>
        <taxon>Marchantiidae</taxon>
        <taxon>Marchantiales</taxon>
        <taxon>Ricciaceae</taxon>
        <taxon>Riccia</taxon>
    </lineage>
</organism>
<dbReference type="CDD" id="cd07821">
    <property type="entry name" value="PYR_PYL_RCAR_like"/>
    <property type="match status" value="1"/>
</dbReference>
<dbReference type="SUPFAM" id="SSF55961">
    <property type="entry name" value="Bet v1-like"/>
    <property type="match status" value="1"/>
</dbReference>
<proteinExistence type="predicted"/>
<name>A0ABD1Z1T1_9MARC</name>
<evidence type="ECO:0000313" key="1">
    <source>
        <dbReference type="EMBL" id="KAL2641741.1"/>
    </source>
</evidence>
<sequence length="257" mass="28937">MDTRYVAASIILHKVNQLLQFLSHCFSFLHQRLQPKQQANKRIADKSIRLIASIMEARGIMEDEAIQHSTEGETSGRGKSPKVEEIHSRWKAGVQVPINMAIDDCWAVFADFANPQKFMTVCLECKIVEGEPNAVKSVRYVKGPNLDGSEGTMWANKRLLSIDHENHNLTYNIEENSVGVVNYEAYLQVHRGNNDTSFVTWSLEMDPLPGMTPPPNPLTKVVTDAFRVFIKNVESRYFAERKVEVQSPGSALMTSTA</sequence>
<evidence type="ECO:0000313" key="2">
    <source>
        <dbReference type="Proteomes" id="UP001605036"/>
    </source>
</evidence>
<dbReference type="InterPro" id="IPR023393">
    <property type="entry name" value="START-like_dom_sf"/>
</dbReference>
<dbReference type="PANTHER" id="PTHR33789:SF5">
    <property type="entry name" value="BET V I_MAJOR LATEX PROTEIN DOMAIN-CONTAINING PROTEIN"/>
    <property type="match status" value="1"/>
</dbReference>
<dbReference type="Proteomes" id="UP001605036">
    <property type="component" value="Unassembled WGS sequence"/>
</dbReference>
<keyword evidence="2" id="KW-1185">Reference proteome</keyword>